<dbReference type="EMBL" id="FZQP02003222">
    <property type="protein sequence ID" value="VVC97568.1"/>
    <property type="molecule type" value="Genomic_DNA"/>
</dbReference>
<dbReference type="Proteomes" id="UP000324832">
    <property type="component" value="Unassembled WGS sequence"/>
</dbReference>
<keyword evidence="3" id="KW-1185">Reference proteome</keyword>
<gene>
    <name evidence="2" type="ORF">LSINAPIS_LOCUS8814</name>
</gene>
<keyword evidence="1" id="KW-0732">Signal</keyword>
<accession>A0A5E4QKQ1</accession>
<sequence length="133" mass="14907">MKVLFFALALLVAGTSCLPAQETNLDFHVNVPEKTDQRFVEDLVRGLIELIRDFIRNNGLDPLVIDRFDFAYSFPLFSITGLRLSGEGYVNTGIISGITLRSLDLKFSFGDIRDDINRIITEIVTNAVNRILG</sequence>
<evidence type="ECO:0000313" key="3">
    <source>
        <dbReference type="Proteomes" id="UP000324832"/>
    </source>
</evidence>
<evidence type="ECO:0000313" key="2">
    <source>
        <dbReference type="EMBL" id="VVC97568.1"/>
    </source>
</evidence>
<reference evidence="2 3" key="1">
    <citation type="submission" date="2017-07" db="EMBL/GenBank/DDBJ databases">
        <authorList>
            <person name="Talla V."/>
            <person name="Backstrom N."/>
        </authorList>
    </citation>
    <scope>NUCLEOTIDE SEQUENCE [LARGE SCALE GENOMIC DNA]</scope>
</reference>
<feature type="chain" id="PRO_5022665406" evidence="1">
    <location>
        <begin position="18"/>
        <end position="133"/>
    </location>
</feature>
<name>A0A5E4QKQ1_9NEOP</name>
<evidence type="ECO:0000256" key="1">
    <source>
        <dbReference type="SAM" id="SignalP"/>
    </source>
</evidence>
<protein>
    <submittedName>
        <fullName evidence="2">Uncharacterized protein</fullName>
    </submittedName>
</protein>
<dbReference type="AlphaFoldDB" id="A0A5E4QKQ1"/>
<proteinExistence type="predicted"/>
<organism evidence="2 3">
    <name type="scientific">Leptidea sinapis</name>
    <dbReference type="NCBI Taxonomy" id="189913"/>
    <lineage>
        <taxon>Eukaryota</taxon>
        <taxon>Metazoa</taxon>
        <taxon>Ecdysozoa</taxon>
        <taxon>Arthropoda</taxon>
        <taxon>Hexapoda</taxon>
        <taxon>Insecta</taxon>
        <taxon>Pterygota</taxon>
        <taxon>Neoptera</taxon>
        <taxon>Endopterygota</taxon>
        <taxon>Lepidoptera</taxon>
        <taxon>Glossata</taxon>
        <taxon>Ditrysia</taxon>
        <taxon>Papilionoidea</taxon>
        <taxon>Pieridae</taxon>
        <taxon>Dismorphiinae</taxon>
        <taxon>Leptidea</taxon>
    </lineage>
</organism>
<dbReference type="PROSITE" id="PS51257">
    <property type="entry name" value="PROKAR_LIPOPROTEIN"/>
    <property type="match status" value="1"/>
</dbReference>
<feature type="signal peptide" evidence="1">
    <location>
        <begin position="1"/>
        <end position="17"/>
    </location>
</feature>